<evidence type="ECO:0000259" key="3">
    <source>
        <dbReference type="PROSITE" id="PS51352"/>
    </source>
</evidence>
<comment type="caution">
    <text evidence="4">The sequence shown here is derived from an EMBL/GenBank/DDBJ whole genome shotgun (WGS) entry which is preliminary data.</text>
</comment>
<dbReference type="PROSITE" id="PS00194">
    <property type="entry name" value="THIOREDOXIN_1"/>
    <property type="match status" value="1"/>
</dbReference>
<dbReference type="InterPro" id="IPR036249">
    <property type="entry name" value="Thioredoxin-like_sf"/>
</dbReference>
<dbReference type="PANTHER" id="PTHR42852:SF13">
    <property type="entry name" value="PROTEIN DIPZ"/>
    <property type="match status" value="1"/>
</dbReference>
<keyword evidence="5" id="KW-1185">Reference proteome</keyword>
<dbReference type="Pfam" id="PF00578">
    <property type="entry name" value="AhpC-TSA"/>
    <property type="match status" value="1"/>
</dbReference>
<dbReference type="Gene3D" id="3.40.30.10">
    <property type="entry name" value="Glutaredoxin"/>
    <property type="match status" value="1"/>
</dbReference>
<feature type="chain" id="PRO_5045243214" evidence="2">
    <location>
        <begin position="20"/>
        <end position="243"/>
    </location>
</feature>
<dbReference type="InterPro" id="IPR013766">
    <property type="entry name" value="Thioredoxin_domain"/>
</dbReference>
<dbReference type="InterPro" id="IPR000866">
    <property type="entry name" value="AhpC/TSA"/>
</dbReference>
<protein>
    <submittedName>
        <fullName evidence="4">TlpA family protein disulfide reductase</fullName>
    </submittedName>
</protein>
<dbReference type="InterPro" id="IPR017937">
    <property type="entry name" value="Thioredoxin_CS"/>
</dbReference>
<sequence>MKYLYPLALSLLISTTALAQTGTAPAAAPSQQPKIRLTEQSVVTDAGGTRLPYMVWRQMVATGEYKLTPAPDYSPSAPTFRVVSQTAEERARQLARLPAPAPSPFFTTGQELPAFKLRDLQGRKYDSKELAGKIVVLNFWFINCGPCRLEIPELNKLVQHYAQRDDVVFLAVALDERAAVQAFVEKRPYDYALVTDGRYIAERYGVKSFPTNLVLDRQGKVVFHAQYHPNMAAYLQQAIEEAK</sequence>
<dbReference type="PROSITE" id="PS51352">
    <property type="entry name" value="THIOREDOXIN_2"/>
    <property type="match status" value="1"/>
</dbReference>
<dbReference type="PANTHER" id="PTHR42852">
    <property type="entry name" value="THIOL:DISULFIDE INTERCHANGE PROTEIN DSBE"/>
    <property type="match status" value="1"/>
</dbReference>
<evidence type="ECO:0000313" key="5">
    <source>
        <dbReference type="Proteomes" id="UP000642468"/>
    </source>
</evidence>
<feature type="signal peptide" evidence="2">
    <location>
        <begin position="1"/>
        <end position="19"/>
    </location>
</feature>
<keyword evidence="2" id="KW-0732">Signal</keyword>
<accession>A0ABR8JNS4</accession>
<dbReference type="InterPro" id="IPR050553">
    <property type="entry name" value="Thioredoxin_ResA/DsbE_sf"/>
</dbReference>
<dbReference type="SUPFAM" id="SSF52833">
    <property type="entry name" value="Thioredoxin-like"/>
    <property type="match status" value="1"/>
</dbReference>
<proteinExistence type="predicted"/>
<organism evidence="4 5">
    <name type="scientific">Hymenobacter duratus</name>
    <dbReference type="NCBI Taxonomy" id="2771356"/>
    <lineage>
        <taxon>Bacteria</taxon>
        <taxon>Pseudomonadati</taxon>
        <taxon>Bacteroidota</taxon>
        <taxon>Cytophagia</taxon>
        <taxon>Cytophagales</taxon>
        <taxon>Hymenobacteraceae</taxon>
        <taxon>Hymenobacter</taxon>
    </lineage>
</organism>
<dbReference type="RefSeq" id="WP_190786180.1">
    <property type="nucleotide sequence ID" value="NZ_JACWZZ010000007.1"/>
</dbReference>
<gene>
    <name evidence="4" type="ORF">IC231_19680</name>
</gene>
<reference evidence="4 5" key="1">
    <citation type="submission" date="2020-09" db="EMBL/GenBank/DDBJ databases">
        <authorList>
            <person name="Kim M.K."/>
        </authorList>
    </citation>
    <scope>NUCLEOTIDE SEQUENCE [LARGE SCALE GENOMIC DNA]</scope>
    <source>
        <strain evidence="4 5">BT646</strain>
    </source>
</reference>
<feature type="domain" description="Thioredoxin" evidence="3">
    <location>
        <begin position="106"/>
        <end position="243"/>
    </location>
</feature>
<dbReference type="CDD" id="cd02966">
    <property type="entry name" value="TlpA_like_family"/>
    <property type="match status" value="1"/>
</dbReference>
<keyword evidence="1" id="KW-0676">Redox-active center</keyword>
<evidence type="ECO:0000313" key="4">
    <source>
        <dbReference type="EMBL" id="MBD2717273.1"/>
    </source>
</evidence>
<evidence type="ECO:0000256" key="1">
    <source>
        <dbReference type="ARBA" id="ARBA00023284"/>
    </source>
</evidence>
<evidence type="ECO:0000256" key="2">
    <source>
        <dbReference type="SAM" id="SignalP"/>
    </source>
</evidence>
<dbReference type="Proteomes" id="UP000642468">
    <property type="component" value="Unassembled WGS sequence"/>
</dbReference>
<name>A0ABR8JNS4_9BACT</name>
<dbReference type="EMBL" id="JACWZZ010000007">
    <property type="protein sequence ID" value="MBD2717273.1"/>
    <property type="molecule type" value="Genomic_DNA"/>
</dbReference>